<accession>A0A5J6MZ41</accession>
<dbReference type="RefSeq" id="WP_151117407.1">
    <property type="nucleotide sequence ID" value="NZ_CP042582.1"/>
</dbReference>
<keyword evidence="3" id="KW-1185">Reference proteome</keyword>
<comment type="similarity">
    <text evidence="1">Belongs to the UPF0065 (bug) family.</text>
</comment>
<dbReference type="EMBL" id="CP042582">
    <property type="protein sequence ID" value="QEX22233.1"/>
    <property type="molecule type" value="Genomic_DNA"/>
</dbReference>
<dbReference type="AlphaFoldDB" id="A0A5J6MZ41"/>
<dbReference type="Gene3D" id="3.40.190.150">
    <property type="entry name" value="Bordetella uptake gene, domain 1"/>
    <property type="match status" value="1"/>
</dbReference>
<reference evidence="2 3" key="1">
    <citation type="submission" date="2019-08" db="EMBL/GenBank/DDBJ databases">
        <title>Hyperibacter terrae gen. nov., sp. nov. and Hyperibacter viscosus sp. nov., two new members in the family Rhodospirillaceae isolated from the rhizosphere of Hypericum perforatum.</title>
        <authorList>
            <person name="Noviana Z."/>
        </authorList>
    </citation>
    <scope>NUCLEOTIDE SEQUENCE [LARGE SCALE GENOMIC DNA]</scope>
    <source>
        <strain evidence="2 3">R5959</strain>
    </source>
</reference>
<evidence type="ECO:0000313" key="2">
    <source>
        <dbReference type="EMBL" id="QEX22233.1"/>
    </source>
</evidence>
<name>A0A5J6MZ41_9PROT</name>
<protein>
    <submittedName>
        <fullName evidence="2">Exported protein</fullName>
    </submittedName>
</protein>
<dbReference type="PANTHER" id="PTHR42928">
    <property type="entry name" value="TRICARBOXYLATE-BINDING PROTEIN"/>
    <property type="match status" value="1"/>
</dbReference>
<dbReference type="KEGG" id="hadh:FRZ61_21630"/>
<gene>
    <name evidence="2" type="ORF">FRZ61_21630</name>
</gene>
<dbReference type="OrthoDB" id="7250553at2"/>
<dbReference type="Proteomes" id="UP000325797">
    <property type="component" value="Chromosome"/>
</dbReference>
<dbReference type="InterPro" id="IPR005064">
    <property type="entry name" value="BUG"/>
</dbReference>
<dbReference type="PANTHER" id="PTHR42928:SF5">
    <property type="entry name" value="BLR1237 PROTEIN"/>
    <property type="match status" value="1"/>
</dbReference>
<dbReference type="Pfam" id="PF03401">
    <property type="entry name" value="TctC"/>
    <property type="match status" value="1"/>
</dbReference>
<proteinExistence type="inferred from homology"/>
<evidence type="ECO:0000313" key="3">
    <source>
        <dbReference type="Proteomes" id="UP000325797"/>
    </source>
</evidence>
<dbReference type="InterPro" id="IPR042100">
    <property type="entry name" value="Bug_dom1"/>
</dbReference>
<organism evidence="2 3">
    <name type="scientific">Hypericibacter adhaerens</name>
    <dbReference type="NCBI Taxonomy" id="2602016"/>
    <lineage>
        <taxon>Bacteria</taxon>
        <taxon>Pseudomonadati</taxon>
        <taxon>Pseudomonadota</taxon>
        <taxon>Alphaproteobacteria</taxon>
        <taxon>Rhodospirillales</taxon>
        <taxon>Dongiaceae</taxon>
        <taxon>Hypericibacter</taxon>
    </lineage>
</organism>
<sequence>MTETVDWQRRRFGAWLLASGLGLTAGMLGRVPRGYAESAAEFYRGQTLRFVVGSGAGGGYDLYARMLAPHLAKVMAADVVVDNRPGAGGLLALDQIYDADPDGLAVIVASASGAALAQLLGQEGASFDLARMSWIAGLGADMPVVMLSPLSSFHTLAELVAADHPVKWSASGRATGQGFWVCFFAHALGIPFNLITGYKGSNESALAAMRGEADGIIVTASSAYMYAQDGQMLPIATISHERSSLFPDLPTVFEQVTLSADAAWWMDYCLRTGVVGRTVIGPPGLPADRLAFLQDAFRQVLTDPAVVAEAAAANRVLAYQAPDFVQTEALGLLTDVDDAHRDLLKTLLVSE</sequence>
<dbReference type="Gene3D" id="3.40.190.10">
    <property type="entry name" value="Periplasmic binding protein-like II"/>
    <property type="match status" value="1"/>
</dbReference>
<evidence type="ECO:0000256" key="1">
    <source>
        <dbReference type="ARBA" id="ARBA00006987"/>
    </source>
</evidence>